<dbReference type="InterPro" id="IPR020846">
    <property type="entry name" value="MFS_dom"/>
</dbReference>
<dbReference type="CDD" id="cd06173">
    <property type="entry name" value="MFS_MefA_like"/>
    <property type="match status" value="1"/>
</dbReference>
<name>A0ABY5K1K2_9BACI</name>
<dbReference type="PANTHER" id="PTHR43266">
    <property type="entry name" value="MACROLIDE-EFFLUX PROTEIN"/>
    <property type="match status" value="1"/>
</dbReference>
<feature type="transmembrane region" description="Helical" evidence="7">
    <location>
        <begin position="7"/>
        <end position="32"/>
    </location>
</feature>
<dbReference type="InterPro" id="IPR036259">
    <property type="entry name" value="MFS_trans_sf"/>
</dbReference>
<feature type="transmembrane region" description="Helical" evidence="7">
    <location>
        <begin position="135"/>
        <end position="154"/>
    </location>
</feature>
<dbReference type="EMBL" id="CP101914">
    <property type="protein sequence ID" value="UUI05532.1"/>
    <property type="molecule type" value="Genomic_DNA"/>
</dbReference>
<dbReference type="PRINTS" id="PR01988">
    <property type="entry name" value="EXPORTERBACE"/>
</dbReference>
<dbReference type="SUPFAM" id="SSF103473">
    <property type="entry name" value="MFS general substrate transporter"/>
    <property type="match status" value="1"/>
</dbReference>
<evidence type="ECO:0000313" key="9">
    <source>
        <dbReference type="EMBL" id="UUI05532.1"/>
    </source>
</evidence>
<feature type="transmembrane region" description="Helical" evidence="7">
    <location>
        <begin position="211"/>
        <end position="231"/>
    </location>
</feature>
<keyword evidence="3" id="KW-1003">Cell membrane</keyword>
<proteinExistence type="predicted"/>
<gene>
    <name evidence="9" type="ORF">NP439_09465</name>
</gene>
<dbReference type="RefSeq" id="WP_256710371.1">
    <property type="nucleotide sequence ID" value="NZ_CP101914.1"/>
</dbReference>
<keyword evidence="4 7" id="KW-0812">Transmembrane</keyword>
<dbReference type="InterPro" id="IPR011701">
    <property type="entry name" value="MFS"/>
</dbReference>
<evidence type="ECO:0000256" key="5">
    <source>
        <dbReference type="ARBA" id="ARBA00022989"/>
    </source>
</evidence>
<evidence type="ECO:0000259" key="8">
    <source>
        <dbReference type="PROSITE" id="PS50850"/>
    </source>
</evidence>
<feature type="transmembrane region" description="Helical" evidence="7">
    <location>
        <begin position="368"/>
        <end position="390"/>
    </location>
</feature>
<evidence type="ECO:0000256" key="6">
    <source>
        <dbReference type="ARBA" id="ARBA00023136"/>
    </source>
</evidence>
<dbReference type="InterPro" id="IPR022324">
    <property type="entry name" value="Bacilysin_exporter_BacE_put"/>
</dbReference>
<evidence type="ECO:0000256" key="3">
    <source>
        <dbReference type="ARBA" id="ARBA00022475"/>
    </source>
</evidence>
<feature type="transmembrane region" description="Helical" evidence="7">
    <location>
        <begin position="251"/>
        <end position="271"/>
    </location>
</feature>
<organism evidence="9 10">
    <name type="scientific">Oceanobacillus jeddahense</name>
    <dbReference type="NCBI Taxonomy" id="1462527"/>
    <lineage>
        <taxon>Bacteria</taxon>
        <taxon>Bacillati</taxon>
        <taxon>Bacillota</taxon>
        <taxon>Bacilli</taxon>
        <taxon>Bacillales</taxon>
        <taxon>Bacillaceae</taxon>
        <taxon>Oceanobacillus</taxon>
    </lineage>
</organism>
<feature type="transmembrane region" description="Helical" evidence="7">
    <location>
        <begin position="70"/>
        <end position="89"/>
    </location>
</feature>
<protein>
    <submittedName>
        <fullName evidence="9">MFS transporter</fullName>
    </submittedName>
</protein>
<keyword evidence="5 7" id="KW-1133">Transmembrane helix</keyword>
<evidence type="ECO:0000256" key="1">
    <source>
        <dbReference type="ARBA" id="ARBA00004651"/>
    </source>
</evidence>
<dbReference type="Gene3D" id="1.20.1250.20">
    <property type="entry name" value="MFS general substrate transporter like domains"/>
    <property type="match status" value="1"/>
</dbReference>
<dbReference type="PANTHER" id="PTHR43266:SF2">
    <property type="entry name" value="MAJOR FACILITATOR SUPERFAMILY (MFS) PROFILE DOMAIN-CONTAINING PROTEIN"/>
    <property type="match status" value="1"/>
</dbReference>
<dbReference type="Proteomes" id="UP001059773">
    <property type="component" value="Chromosome"/>
</dbReference>
<reference evidence="9" key="1">
    <citation type="submission" date="2022-07" db="EMBL/GenBank/DDBJ databases">
        <title>FELIX.</title>
        <authorList>
            <person name="Wan K.H."/>
            <person name="Park S."/>
            <person name="Lawrence Q."/>
            <person name="Eichenberger J.P."/>
            <person name="Booth B.W."/>
            <person name="Piaggio A.J."/>
            <person name="Chandler J.C."/>
            <person name="Franklin A.B."/>
            <person name="Celniker S.E."/>
        </authorList>
    </citation>
    <scope>NUCLEOTIDE SEQUENCE</scope>
    <source>
        <strain evidence="9">QA-1986 374</strain>
    </source>
</reference>
<feature type="transmembrane region" description="Helical" evidence="7">
    <location>
        <begin position="302"/>
        <end position="327"/>
    </location>
</feature>
<feature type="transmembrane region" description="Helical" evidence="7">
    <location>
        <begin position="339"/>
        <end position="362"/>
    </location>
</feature>
<keyword evidence="10" id="KW-1185">Reference proteome</keyword>
<dbReference type="PROSITE" id="PS50850">
    <property type="entry name" value="MFS"/>
    <property type="match status" value="1"/>
</dbReference>
<comment type="subcellular location">
    <subcellularLocation>
        <location evidence="1">Cell membrane</location>
        <topology evidence="1">Multi-pass membrane protein</topology>
    </subcellularLocation>
</comment>
<evidence type="ECO:0000256" key="4">
    <source>
        <dbReference type="ARBA" id="ARBA00022692"/>
    </source>
</evidence>
<evidence type="ECO:0000256" key="7">
    <source>
        <dbReference type="SAM" id="Phobius"/>
    </source>
</evidence>
<feature type="transmembrane region" description="Helical" evidence="7">
    <location>
        <begin position="278"/>
        <end position="296"/>
    </location>
</feature>
<accession>A0ABY5K1K2</accession>
<keyword evidence="2" id="KW-0813">Transport</keyword>
<feature type="domain" description="Major facilitator superfamily (MFS) profile" evidence="8">
    <location>
        <begin position="1"/>
        <end position="394"/>
    </location>
</feature>
<evidence type="ECO:0000256" key="2">
    <source>
        <dbReference type="ARBA" id="ARBA00022448"/>
    </source>
</evidence>
<feature type="transmembrane region" description="Helical" evidence="7">
    <location>
        <begin position="38"/>
        <end position="58"/>
    </location>
</feature>
<sequence>MKWKDPLLLLSGIGISNLGAWVYLIALNLIVLDMTASPLAVSVLYILIPVATLCTNFWSGSFIDRLNKRNVMIVLDVIRAVLIFALPFMDSIVLIYVFVFMINIASSIFEPTSMVYMTKLVPKGDRQRFNALRNFINSCGFILGPSIAGVLFLFGSPYLAIQLNAVALFISAVIILFLPNLELRNEKVISEKVSMAIIFNDWKRVVSFSKLHTHIALVYVLFSGVIVFMSALDSLEAAFATEVLSLSESTYGFLVSIAGMGIIAGSLINALFTKYLKLYILIGFGSISTSVGYLIFSFSSDFILAAIGFFLLTFALSFANTGFLTFYQNNVPVEMMGRFSSVFGLIEAMFIILFTAAIGMFAELFEIRATYIAGSIAFLILGVVINVIVLNKSKRNYYHQEEAYSNLSL</sequence>
<keyword evidence="6 7" id="KW-0472">Membrane</keyword>
<dbReference type="Pfam" id="PF07690">
    <property type="entry name" value="MFS_1"/>
    <property type="match status" value="1"/>
</dbReference>
<evidence type="ECO:0000313" key="10">
    <source>
        <dbReference type="Proteomes" id="UP001059773"/>
    </source>
</evidence>
<feature type="transmembrane region" description="Helical" evidence="7">
    <location>
        <begin position="160"/>
        <end position="178"/>
    </location>
</feature>